<dbReference type="CDD" id="cd01887">
    <property type="entry name" value="IF2_eIF5B"/>
    <property type="match status" value="1"/>
</dbReference>
<feature type="compositionally biased region" description="Low complexity" evidence="14">
    <location>
        <begin position="398"/>
        <end position="409"/>
    </location>
</feature>
<comment type="caution">
    <text evidence="16">The sequence shown here is derived from an EMBL/GenBank/DDBJ whole genome shotgun (WGS) entry which is preliminary data.</text>
</comment>
<dbReference type="InterPro" id="IPR005225">
    <property type="entry name" value="Small_GTP-bd"/>
</dbReference>
<name>A0AAD5FY45_9ASCO</name>
<feature type="compositionally biased region" description="Basic residues" evidence="14">
    <location>
        <begin position="276"/>
        <end position="288"/>
    </location>
</feature>
<dbReference type="InterPro" id="IPR023115">
    <property type="entry name" value="TIF_IF2_dom3"/>
</dbReference>
<dbReference type="SUPFAM" id="SSF50447">
    <property type="entry name" value="Translation proteins"/>
    <property type="match status" value="1"/>
</dbReference>
<evidence type="ECO:0000256" key="14">
    <source>
        <dbReference type="SAM" id="MobiDB-lite"/>
    </source>
</evidence>
<evidence type="ECO:0000256" key="7">
    <source>
        <dbReference type="ARBA" id="ARBA00022723"/>
    </source>
</evidence>
<keyword evidence="6" id="KW-0396">Initiation factor</keyword>
<evidence type="ECO:0000313" key="17">
    <source>
        <dbReference type="Proteomes" id="UP001204833"/>
    </source>
</evidence>
<evidence type="ECO:0000256" key="8">
    <source>
        <dbReference type="ARBA" id="ARBA00022741"/>
    </source>
</evidence>
<evidence type="ECO:0000256" key="1">
    <source>
        <dbReference type="ARBA" id="ARBA00004496"/>
    </source>
</evidence>
<dbReference type="AlphaFoldDB" id="A0AAD5FY45"/>
<keyword evidence="7" id="KW-0479">Metal-binding</keyword>
<feature type="compositionally biased region" description="Basic and acidic residues" evidence="14">
    <location>
        <begin position="89"/>
        <end position="127"/>
    </location>
</feature>
<dbReference type="Proteomes" id="UP001204833">
    <property type="component" value="Unassembled WGS sequence"/>
</dbReference>
<feature type="compositionally biased region" description="Acidic residues" evidence="14">
    <location>
        <begin position="342"/>
        <end position="352"/>
    </location>
</feature>
<dbReference type="CDD" id="cd03703">
    <property type="entry name" value="aeIF5B_II"/>
    <property type="match status" value="1"/>
</dbReference>
<dbReference type="GO" id="GO:0046872">
    <property type="term" value="F:metal ion binding"/>
    <property type="evidence" value="ECO:0007669"/>
    <property type="project" value="UniProtKB-KW"/>
</dbReference>
<dbReference type="InterPro" id="IPR000795">
    <property type="entry name" value="T_Tr_GTP-bd_dom"/>
</dbReference>
<feature type="compositionally biased region" description="Low complexity" evidence="14">
    <location>
        <begin position="131"/>
        <end position="140"/>
    </location>
</feature>
<dbReference type="Gene3D" id="3.40.50.10050">
    <property type="entry name" value="Translation initiation factor IF- 2, domain 3"/>
    <property type="match status" value="1"/>
</dbReference>
<dbReference type="EMBL" id="JAIHNG010000122">
    <property type="protein sequence ID" value="KAI5957067.1"/>
    <property type="molecule type" value="Genomic_DNA"/>
</dbReference>
<feature type="compositionally biased region" description="Acidic residues" evidence="14">
    <location>
        <begin position="325"/>
        <end position="335"/>
    </location>
</feature>
<dbReference type="NCBIfam" id="NF003078">
    <property type="entry name" value="PRK04004.1"/>
    <property type="match status" value="1"/>
</dbReference>
<comment type="similarity">
    <text evidence="2">Belongs to the TRAFAC class translation factor GTPase superfamily. Classic translation factor GTPase family. IF-2 subfamily.</text>
</comment>
<accession>A0AAD5FY45</accession>
<feature type="compositionally biased region" description="Basic and acidic residues" evidence="14">
    <location>
        <begin position="366"/>
        <end position="397"/>
    </location>
</feature>
<dbReference type="SUPFAM" id="SSF52540">
    <property type="entry name" value="P-loop containing nucleoside triphosphate hydrolases"/>
    <property type="match status" value="1"/>
</dbReference>
<evidence type="ECO:0000256" key="13">
    <source>
        <dbReference type="ARBA" id="ARBA00048107"/>
    </source>
</evidence>
<dbReference type="FunFam" id="2.40.30.10:FF:000013">
    <property type="entry name" value="eukaryotic translation initiation factor 5B"/>
    <property type="match status" value="1"/>
</dbReference>
<evidence type="ECO:0000256" key="2">
    <source>
        <dbReference type="ARBA" id="ARBA00007733"/>
    </source>
</evidence>
<dbReference type="InterPro" id="IPR015760">
    <property type="entry name" value="TIF_IF2"/>
</dbReference>
<dbReference type="PANTHER" id="PTHR43381:SF4">
    <property type="entry name" value="EUKARYOTIC TRANSLATION INITIATION FACTOR 5B"/>
    <property type="match status" value="1"/>
</dbReference>
<dbReference type="Gene3D" id="3.40.50.300">
    <property type="entry name" value="P-loop containing nucleotide triphosphate hydrolases"/>
    <property type="match status" value="1"/>
</dbReference>
<evidence type="ECO:0000256" key="6">
    <source>
        <dbReference type="ARBA" id="ARBA00022540"/>
    </source>
</evidence>
<dbReference type="Pfam" id="PF11987">
    <property type="entry name" value="IF-2"/>
    <property type="match status" value="1"/>
</dbReference>
<dbReference type="RefSeq" id="XP_051608131.1">
    <property type="nucleotide sequence ID" value="XM_051752788.1"/>
</dbReference>
<dbReference type="InterPro" id="IPR009000">
    <property type="entry name" value="Transl_B-barrel_sf"/>
</dbReference>
<evidence type="ECO:0000256" key="4">
    <source>
        <dbReference type="ARBA" id="ARBA00013824"/>
    </source>
</evidence>
<gene>
    <name evidence="16" type="ORF">KGF57_003376</name>
</gene>
<keyword evidence="9" id="KW-0378">Hydrolase</keyword>
<evidence type="ECO:0000256" key="9">
    <source>
        <dbReference type="ARBA" id="ARBA00022801"/>
    </source>
</evidence>
<evidence type="ECO:0000256" key="10">
    <source>
        <dbReference type="ARBA" id="ARBA00022917"/>
    </source>
</evidence>
<comment type="subcellular location">
    <subcellularLocation>
        <location evidence="1">Cytoplasm</location>
    </subcellularLocation>
</comment>
<dbReference type="GO" id="GO:0005525">
    <property type="term" value="F:GTP binding"/>
    <property type="evidence" value="ECO:0007669"/>
    <property type="project" value="UniProtKB-KW"/>
</dbReference>
<keyword evidence="5" id="KW-0963">Cytoplasm</keyword>
<evidence type="ECO:0000259" key="15">
    <source>
        <dbReference type="PROSITE" id="PS51722"/>
    </source>
</evidence>
<feature type="region of interest" description="Disordered" evidence="14">
    <location>
        <begin position="1"/>
        <end position="413"/>
    </location>
</feature>
<comment type="catalytic activity">
    <reaction evidence="13">
        <text>GTP + H2O = GDP + phosphate + H(+)</text>
        <dbReference type="Rhea" id="RHEA:19669"/>
        <dbReference type="ChEBI" id="CHEBI:15377"/>
        <dbReference type="ChEBI" id="CHEBI:15378"/>
        <dbReference type="ChEBI" id="CHEBI:37565"/>
        <dbReference type="ChEBI" id="CHEBI:43474"/>
        <dbReference type="ChEBI" id="CHEBI:58189"/>
        <dbReference type="EC" id="3.6.5.3"/>
    </reaction>
</comment>
<keyword evidence="17" id="KW-1185">Reference proteome</keyword>
<keyword evidence="10" id="KW-0648">Protein biosynthesis</keyword>
<feature type="compositionally biased region" description="Basic and acidic residues" evidence="14">
    <location>
        <begin position="69"/>
        <end position="80"/>
    </location>
</feature>
<dbReference type="PANTHER" id="PTHR43381">
    <property type="entry name" value="TRANSLATION INITIATION FACTOR IF-2-RELATED"/>
    <property type="match status" value="1"/>
</dbReference>
<dbReference type="GO" id="GO:0003743">
    <property type="term" value="F:translation initiation factor activity"/>
    <property type="evidence" value="ECO:0007669"/>
    <property type="project" value="UniProtKB-KW"/>
</dbReference>
<dbReference type="Gene3D" id="2.40.30.10">
    <property type="entry name" value="Translation factors"/>
    <property type="match status" value="2"/>
</dbReference>
<dbReference type="PROSITE" id="PS51722">
    <property type="entry name" value="G_TR_2"/>
    <property type="match status" value="1"/>
</dbReference>
<feature type="domain" description="Tr-type G" evidence="15">
    <location>
        <begin position="414"/>
        <end position="632"/>
    </location>
</feature>
<feature type="compositionally biased region" description="Low complexity" evidence="14">
    <location>
        <begin position="26"/>
        <end position="43"/>
    </location>
</feature>
<keyword evidence="8" id="KW-0547">Nucleotide-binding</keyword>
<sequence length="1013" mass="113355">MGKKNNKKGGADIWDDEDLLNDQPQAEELGTTEAATEGTPEQGEPQEASADDIAGDFLGSIRKLKSKKAQKEEAKAKEESNGGGAKILSKKEKEKLKKEAEKQKKKELAQKKKEQQASKKEQIKEANKQNAATSSASATPEPEEGDKDVTEEQKPKPVKKGKKAPAGLAALKKQLELKKQMEEEQRKLEEEEEQRRLEEEKLAAEEEAKKEEARAAKKERDRLKKEQLKAEGKLLTKKQKEEKKLQERRRAQLLQAGNVIVPGLQKDGAGAEAPKPKRVVYSKKKSSKPKTFTQKTQEQEKQKKQEGGEDEEEALVDDWEKMALDSDEEANDEPEKEIGTKEEEEEEEEDSEEKAGDNDSEAQRQAQEEAERRKRAAEEEAAAKAELERQAQEEKAKQQTISQKKSSSPQEKELRSPICCILGHVDTGKTKLLDKIRQTNVQGGEAGGITQQIGATYFPVEAIKQKTAVMAQYEKQMFEVPGLLIIDTPGHESFTNLRSRGSSLCNIAILVIDIMHGLEQQTLESIRLLRDRKAPFVVALNKIDRLYDWKEIPNNSFRDSFAKQSKSVQQEFHNRYEQIKLALAEQGLNSELYFQNKNMSKYVSIVPTSAVTGEGVPDLLWLLLELTQKRMSKQLMYLSKIEATILEVKVVEGFGYTIDVVLSNGILREGDRVVLCGLNGPIATNIRALLTPPPSRELRIKSEYVHHKEVKAALGVKIAANDLEKAVAGSRLLVVGEDDDEEELMDEVMDDLTGLLDSVDTSGRGVVVQASTLGSLEALLDFLKDMKIPVMSIGLGPVYKRDVMKAVTMLDKAPELAVMLCFDVKVDKEAEHYAEENNIKIFNADIIYHLFDAFTAYQSKLLEARRKEFMEYAVLPCVLKTIQIINKRNPMIIGVDVVEGAVRIGTPICAVRQDPVTKQPNIMVLGKVTSLEVNHKPADSVKKGQTAAGVAMRLDNPSSAQPTWGRHVDESDNLYSLITRKSIDTLKDPAFRDTVSRDDWLLIKKLKSVFDIK</sequence>
<dbReference type="SUPFAM" id="SSF52156">
    <property type="entry name" value="Initiation factor IF2/eIF5b, domain 3"/>
    <property type="match status" value="1"/>
</dbReference>
<dbReference type="GeneID" id="76151434"/>
<dbReference type="GO" id="GO:0005739">
    <property type="term" value="C:mitochondrion"/>
    <property type="evidence" value="ECO:0007669"/>
    <property type="project" value="TreeGrafter"/>
</dbReference>
<dbReference type="InterPro" id="IPR036925">
    <property type="entry name" value="TIF_IF2_dom3_sf"/>
</dbReference>
<evidence type="ECO:0000256" key="5">
    <source>
        <dbReference type="ARBA" id="ARBA00022490"/>
    </source>
</evidence>
<dbReference type="PRINTS" id="PR00315">
    <property type="entry name" value="ELONGATNFCT"/>
</dbReference>
<organism evidence="16 17">
    <name type="scientific">Candida theae</name>
    <dbReference type="NCBI Taxonomy" id="1198502"/>
    <lineage>
        <taxon>Eukaryota</taxon>
        <taxon>Fungi</taxon>
        <taxon>Dikarya</taxon>
        <taxon>Ascomycota</taxon>
        <taxon>Saccharomycotina</taxon>
        <taxon>Pichiomycetes</taxon>
        <taxon>Debaryomycetaceae</taxon>
        <taxon>Candida/Lodderomyces clade</taxon>
        <taxon>Candida</taxon>
    </lineage>
</organism>
<keyword evidence="11" id="KW-0342">GTP-binding</keyword>
<reference evidence="16 17" key="1">
    <citation type="journal article" date="2022" name="DNA Res.">
        <title>Genome analysis of five recently described species of the CUG-Ser clade uncovers Candida theae as a new hybrid lineage with pathogenic potential in the Candida parapsilosis species complex.</title>
        <authorList>
            <person name="Mixao V."/>
            <person name="Del Olmo V."/>
            <person name="Hegedusova E."/>
            <person name="Saus E."/>
            <person name="Pryszcz L."/>
            <person name="Cillingova A."/>
            <person name="Nosek J."/>
            <person name="Gabaldon T."/>
        </authorList>
    </citation>
    <scope>NUCLEOTIDE SEQUENCE [LARGE SCALE GENOMIC DNA]</scope>
    <source>
        <strain evidence="16 17">CBS 12239</strain>
    </source>
</reference>
<dbReference type="Pfam" id="PF00009">
    <property type="entry name" value="GTP_EFTU"/>
    <property type="match status" value="1"/>
</dbReference>
<evidence type="ECO:0000256" key="12">
    <source>
        <dbReference type="ARBA" id="ARBA00032478"/>
    </source>
</evidence>
<evidence type="ECO:0000256" key="11">
    <source>
        <dbReference type="ARBA" id="ARBA00023134"/>
    </source>
</evidence>
<evidence type="ECO:0000256" key="3">
    <source>
        <dbReference type="ARBA" id="ARBA00011986"/>
    </source>
</evidence>
<evidence type="ECO:0000313" key="16">
    <source>
        <dbReference type="EMBL" id="KAI5957067.1"/>
    </source>
</evidence>
<dbReference type="FunFam" id="2.40.30.10:FF:000026">
    <property type="entry name" value="Eukaryotic translation initiation factor 5B"/>
    <property type="match status" value="1"/>
</dbReference>
<protein>
    <recommendedName>
        <fullName evidence="4">Eukaryotic translation initiation factor 5B</fullName>
        <ecNumber evidence="3">3.6.5.3</ecNumber>
    </recommendedName>
    <alternativeName>
        <fullName evidence="12">Translation initiation factor IF-2</fullName>
    </alternativeName>
</protein>
<proteinExistence type="inferred from homology"/>
<dbReference type="FunFam" id="3.40.50.300:FF:000112">
    <property type="entry name" value="Eukaryotic translation initiation factor 5B"/>
    <property type="match status" value="1"/>
</dbReference>
<feature type="compositionally biased region" description="Acidic residues" evidence="14">
    <location>
        <begin position="308"/>
        <end position="317"/>
    </location>
</feature>
<feature type="compositionally biased region" description="Basic and acidic residues" evidence="14">
    <location>
        <begin position="297"/>
        <end position="307"/>
    </location>
</feature>
<dbReference type="EC" id="3.6.5.3" evidence="3"/>
<dbReference type="FunFam" id="3.40.50.10050:FF:000002">
    <property type="entry name" value="Eukaryotic translation initiation factor 5B"/>
    <property type="match status" value="1"/>
</dbReference>
<dbReference type="InterPro" id="IPR027417">
    <property type="entry name" value="P-loop_NTPase"/>
</dbReference>
<dbReference type="NCBIfam" id="TIGR00231">
    <property type="entry name" value="small_GTP"/>
    <property type="match status" value="1"/>
</dbReference>
<dbReference type="GO" id="GO:0003924">
    <property type="term" value="F:GTPase activity"/>
    <property type="evidence" value="ECO:0007669"/>
    <property type="project" value="InterPro"/>
</dbReference>
<feature type="compositionally biased region" description="Basic and acidic residues" evidence="14">
    <location>
        <begin position="173"/>
        <end position="250"/>
    </location>
</feature>